<dbReference type="CDD" id="cd15533">
    <property type="entry name" value="PHD1_PHF12"/>
    <property type="match status" value="1"/>
</dbReference>
<dbReference type="GO" id="GO:0008270">
    <property type="term" value="F:zinc ion binding"/>
    <property type="evidence" value="ECO:0007669"/>
    <property type="project" value="UniProtKB-KW"/>
</dbReference>
<dbReference type="InterPro" id="IPR019787">
    <property type="entry name" value="Znf_PHD-finger"/>
</dbReference>
<dbReference type="Gene3D" id="3.30.40.10">
    <property type="entry name" value="Zinc/RING finger domain, C3HC4 (zinc finger)"/>
    <property type="match status" value="2"/>
</dbReference>
<sequence>VELGGGSVRQRRPVLSPYSFSKKIDSPIVRYPQLPHRFLSSFYILVDRRGYNYDAMNTPNGEITIAHIPTYDPDCGLLDAIEEITAPPNSCNGKTKKAPRWKPPARWKSVNSQYCNACREGGELLCCDRCPSSFHLMCHEPPIERSTIPTGKWLCNRCTHALANNDMNIKGTKKAIRTLTEEEGALLTEAGRNDAAIVGVFERMEGNQDPLAVLADAALAINAEQFALPVSVSKDVVSVPFEEMHPQRGPAPVKAMCHICSVGSEDAPLLQCDFCPLCYHLDCLTPPLALPPKDRWMCPAHVEHFTDRRMLTSLSITERMRLWKKYARQPVEEFIVKMSFIDKTRAQRQSVSVLQRNCIEAGRKRHRLPRCVKDLYRKRWKFWMKEQLPSKDEQEEWFEMILRLQRMKAAAACQEIPSCSEEVMNEDPLEGCDMKPIDERLTRVEERFFPGVQQPKEEDCCMQPENGCRIFHEEKRLLDKADKVMNSRDELIKRVERECLRWMEKGTVTREQQLVGALAFQRLQQITAASKPRICDRLKFDSKVLRANVPVLAVLKAGSGDAFPVQQMRTSLGANESCDVDLTLLSPACTAIAAHHADLVFNRVRRRFELSPVGVECICVDGVFYSESESTQLRTNCACSLLPITPMRGTAPLKHGSIINIGCIRLIFASLF</sequence>
<evidence type="ECO:0000259" key="5">
    <source>
        <dbReference type="PROSITE" id="PS50016"/>
    </source>
</evidence>
<keyword evidence="6" id="KW-1185">Reference proteome</keyword>
<dbReference type="PANTHER" id="PTHR46309:SF1">
    <property type="entry name" value="PHD FINGER PROTEIN 12"/>
    <property type="match status" value="1"/>
</dbReference>
<dbReference type="GO" id="GO:0003714">
    <property type="term" value="F:transcription corepressor activity"/>
    <property type="evidence" value="ECO:0007669"/>
    <property type="project" value="InterPro"/>
</dbReference>
<dbReference type="Pfam" id="PF00628">
    <property type="entry name" value="PHD"/>
    <property type="match status" value="2"/>
</dbReference>
<dbReference type="InterPro" id="IPR011011">
    <property type="entry name" value="Znf_FYVE_PHD"/>
</dbReference>
<dbReference type="SMART" id="SM00249">
    <property type="entry name" value="PHD"/>
    <property type="match status" value="2"/>
</dbReference>
<feature type="domain" description="PHD-type" evidence="5">
    <location>
        <begin position="254"/>
        <end position="304"/>
    </location>
</feature>
<keyword evidence="1" id="KW-0479">Metal-binding</keyword>
<dbReference type="CDD" id="cd15534">
    <property type="entry name" value="PHD2_PHF12_Rco1"/>
    <property type="match status" value="1"/>
</dbReference>
<dbReference type="GO" id="GO:0000122">
    <property type="term" value="P:negative regulation of transcription by RNA polymerase II"/>
    <property type="evidence" value="ECO:0007669"/>
    <property type="project" value="TreeGrafter"/>
</dbReference>
<dbReference type="InterPro" id="IPR042163">
    <property type="entry name" value="PHF12"/>
</dbReference>
<dbReference type="PANTHER" id="PTHR46309">
    <property type="entry name" value="PHD FINGER PROTEIN 12"/>
    <property type="match status" value="1"/>
</dbReference>
<dbReference type="PROSITE" id="PS50016">
    <property type="entry name" value="ZF_PHD_2"/>
    <property type="match status" value="2"/>
</dbReference>
<evidence type="ECO:0000313" key="6">
    <source>
        <dbReference type="Proteomes" id="UP000887569"/>
    </source>
</evidence>
<accession>A0A915CI68</accession>
<protein>
    <submittedName>
        <fullName evidence="7">PHD-type domain-containing protein</fullName>
    </submittedName>
</protein>
<dbReference type="GO" id="GO:0070822">
    <property type="term" value="C:Sin3-type complex"/>
    <property type="evidence" value="ECO:0007669"/>
    <property type="project" value="TreeGrafter"/>
</dbReference>
<dbReference type="SUPFAM" id="SSF57903">
    <property type="entry name" value="FYVE/PHD zinc finger"/>
    <property type="match status" value="2"/>
</dbReference>
<evidence type="ECO:0000313" key="7">
    <source>
        <dbReference type="WBParaSite" id="PgR184_g001_t06"/>
    </source>
</evidence>
<dbReference type="AlphaFoldDB" id="A0A915CI68"/>
<dbReference type="Proteomes" id="UP000887569">
    <property type="component" value="Unplaced"/>
</dbReference>
<evidence type="ECO:0000256" key="2">
    <source>
        <dbReference type="ARBA" id="ARBA00022771"/>
    </source>
</evidence>
<reference evidence="7" key="1">
    <citation type="submission" date="2022-11" db="UniProtKB">
        <authorList>
            <consortium name="WormBaseParasite"/>
        </authorList>
    </citation>
    <scope>IDENTIFICATION</scope>
</reference>
<dbReference type="InterPro" id="IPR019786">
    <property type="entry name" value="Zinc_finger_PHD-type_CS"/>
</dbReference>
<evidence type="ECO:0000256" key="1">
    <source>
        <dbReference type="ARBA" id="ARBA00022723"/>
    </source>
</evidence>
<keyword evidence="2 4" id="KW-0863">Zinc-finger</keyword>
<feature type="domain" description="PHD-type" evidence="5">
    <location>
        <begin position="112"/>
        <end position="161"/>
    </location>
</feature>
<evidence type="ECO:0000256" key="3">
    <source>
        <dbReference type="ARBA" id="ARBA00022833"/>
    </source>
</evidence>
<proteinExistence type="predicted"/>
<dbReference type="PROSITE" id="PS01359">
    <property type="entry name" value="ZF_PHD_1"/>
    <property type="match status" value="1"/>
</dbReference>
<keyword evidence="3" id="KW-0862">Zinc</keyword>
<dbReference type="InterPro" id="IPR001965">
    <property type="entry name" value="Znf_PHD"/>
</dbReference>
<dbReference type="InterPro" id="IPR013083">
    <property type="entry name" value="Znf_RING/FYVE/PHD"/>
</dbReference>
<dbReference type="WBParaSite" id="PgR184_g001_t06">
    <property type="protein sequence ID" value="PgR184_g001_t06"/>
    <property type="gene ID" value="PgR184_g001"/>
</dbReference>
<name>A0A915CI68_PARUN</name>
<organism evidence="6 7">
    <name type="scientific">Parascaris univalens</name>
    <name type="common">Nematode worm</name>
    <dbReference type="NCBI Taxonomy" id="6257"/>
    <lineage>
        <taxon>Eukaryota</taxon>
        <taxon>Metazoa</taxon>
        <taxon>Ecdysozoa</taxon>
        <taxon>Nematoda</taxon>
        <taxon>Chromadorea</taxon>
        <taxon>Rhabditida</taxon>
        <taxon>Spirurina</taxon>
        <taxon>Ascaridomorpha</taxon>
        <taxon>Ascaridoidea</taxon>
        <taxon>Ascarididae</taxon>
        <taxon>Parascaris</taxon>
    </lineage>
</organism>
<evidence type="ECO:0000256" key="4">
    <source>
        <dbReference type="PROSITE-ProRule" id="PRU00146"/>
    </source>
</evidence>